<gene>
    <name evidence="3" type="ORF">J2T60_001256</name>
</gene>
<accession>A0ABT1G7T7</accession>
<dbReference type="Pfam" id="PF02630">
    <property type="entry name" value="SCO1-SenC"/>
    <property type="match status" value="1"/>
</dbReference>
<feature type="signal peptide" evidence="2">
    <location>
        <begin position="1"/>
        <end position="25"/>
    </location>
</feature>
<reference evidence="3 4" key="1">
    <citation type="submission" date="2022-03" db="EMBL/GenBank/DDBJ databases">
        <title>Genomic Encyclopedia of Type Strains, Phase III (KMG-III): the genomes of soil and plant-associated and newly described type strains.</title>
        <authorList>
            <person name="Whitman W."/>
        </authorList>
    </citation>
    <scope>NUCLEOTIDE SEQUENCE [LARGE SCALE GENOMIC DNA]</scope>
    <source>
        <strain evidence="3 4">BSker1</strain>
    </source>
</reference>
<sequence>MNTYKAVLLSILLALLLMSSGKVFSECDHEHHQEHTPLEATELTHDDSLFHLSAEWTNHRGETLTLADFSGHPMIITMIYGNCETACPILVHDAHRTERALPEHLQAQVKVLVVSFDEQRDTPDALASYADQRDLDQDHWHFLHGEAADIRTLASLLGIRYRANQDGSFDHSNVVAVLDGNGQIAHRTEGLVRPVDAAVAALRQQTQKP</sequence>
<dbReference type="PANTHER" id="PTHR12151:SF8">
    <property type="entry name" value="THIOREDOXIN DOMAIN-CONTAINING PROTEIN"/>
    <property type="match status" value="1"/>
</dbReference>
<dbReference type="InterPro" id="IPR036249">
    <property type="entry name" value="Thioredoxin-like_sf"/>
</dbReference>
<keyword evidence="4" id="KW-1185">Reference proteome</keyword>
<dbReference type="CDD" id="cd02968">
    <property type="entry name" value="SCO"/>
    <property type="match status" value="1"/>
</dbReference>
<dbReference type="Proteomes" id="UP001523550">
    <property type="component" value="Unassembled WGS sequence"/>
</dbReference>
<dbReference type="EMBL" id="JALJYF010000001">
    <property type="protein sequence ID" value="MCP1727291.1"/>
    <property type="molecule type" value="Genomic_DNA"/>
</dbReference>
<proteinExistence type="inferred from homology"/>
<name>A0ABT1G7T7_9GAMM</name>
<dbReference type="SUPFAM" id="SSF52833">
    <property type="entry name" value="Thioredoxin-like"/>
    <property type="match status" value="1"/>
</dbReference>
<keyword evidence="2" id="KW-0732">Signal</keyword>
<protein>
    <submittedName>
        <fullName evidence="3">Protein SCO1/2</fullName>
    </submittedName>
</protein>
<dbReference type="InterPro" id="IPR003782">
    <property type="entry name" value="SCO1/SenC"/>
</dbReference>
<organism evidence="3 4">
    <name type="scientific">Natronospira proteinivora</name>
    <dbReference type="NCBI Taxonomy" id="1807133"/>
    <lineage>
        <taxon>Bacteria</taxon>
        <taxon>Pseudomonadati</taxon>
        <taxon>Pseudomonadota</taxon>
        <taxon>Gammaproteobacteria</taxon>
        <taxon>Natronospirales</taxon>
        <taxon>Natronospiraceae</taxon>
        <taxon>Natronospira</taxon>
    </lineage>
</organism>
<evidence type="ECO:0000313" key="3">
    <source>
        <dbReference type="EMBL" id="MCP1727291.1"/>
    </source>
</evidence>
<comment type="caution">
    <text evidence="3">The sequence shown here is derived from an EMBL/GenBank/DDBJ whole genome shotgun (WGS) entry which is preliminary data.</text>
</comment>
<comment type="similarity">
    <text evidence="1">Belongs to the SCO1/2 family.</text>
</comment>
<evidence type="ECO:0000313" key="4">
    <source>
        <dbReference type="Proteomes" id="UP001523550"/>
    </source>
</evidence>
<feature type="chain" id="PRO_5045248498" evidence="2">
    <location>
        <begin position="26"/>
        <end position="209"/>
    </location>
</feature>
<evidence type="ECO:0000256" key="1">
    <source>
        <dbReference type="ARBA" id="ARBA00010996"/>
    </source>
</evidence>
<evidence type="ECO:0000256" key="2">
    <source>
        <dbReference type="SAM" id="SignalP"/>
    </source>
</evidence>
<dbReference type="PANTHER" id="PTHR12151">
    <property type="entry name" value="ELECTRON TRANSPORT PROTIN SCO1/SENC FAMILY MEMBER"/>
    <property type="match status" value="1"/>
</dbReference>
<dbReference type="RefSeq" id="WP_253446968.1">
    <property type="nucleotide sequence ID" value="NZ_JALJYF010000001.1"/>
</dbReference>
<dbReference type="Gene3D" id="3.40.30.10">
    <property type="entry name" value="Glutaredoxin"/>
    <property type="match status" value="1"/>
</dbReference>